<comment type="caution">
    <text evidence="1">The sequence shown here is derived from an EMBL/GenBank/DDBJ whole genome shotgun (WGS) entry which is preliminary data.</text>
</comment>
<proteinExistence type="predicted"/>
<dbReference type="EMBL" id="LTBA01000084">
    <property type="protein sequence ID" value="KYH29710.1"/>
    <property type="molecule type" value="Genomic_DNA"/>
</dbReference>
<protein>
    <submittedName>
        <fullName evidence="1">Uncharacterized protein</fullName>
    </submittedName>
</protein>
<evidence type="ECO:0000313" key="1">
    <source>
        <dbReference type="EMBL" id="KYH29710.1"/>
    </source>
</evidence>
<organism evidence="1 2">
    <name type="scientific">Clostridium tepidiprofundi DSM 19306</name>
    <dbReference type="NCBI Taxonomy" id="1121338"/>
    <lineage>
        <taxon>Bacteria</taxon>
        <taxon>Bacillati</taxon>
        <taxon>Bacillota</taxon>
        <taxon>Clostridia</taxon>
        <taxon>Eubacteriales</taxon>
        <taxon>Clostridiaceae</taxon>
        <taxon>Clostridium</taxon>
    </lineage>
</organism>
<dbReference type="Proteomes" id="UP000075531">
    <property type="component" value="Unassembled WGS sequence"/>
</dbReference>
<accession>A0A151AQ63</accession>
<sequence>MKTTMRAILINLNDKQKSIIDNMMLVFCTAIKEKHIKLN</sequence>
<reference evidence="1 2" key="1">
    <citation type="submission" date="2016-02" db="EMBL/GenBank/DDBJ databases">
        <title>Genome sequence of Clostridium tepidiprofundi DSM 19306.</title>
        <authorList>
            <person name="Poehlein A."/>
            <person name="Daniel R."/>
        </authorList>
    </citation>
    <scope>NUCLEOTIDE SEQUENCE [LARGE SCALE GENOMIC DNA]</scope>
    <source>
        <strain evidence="1 2">DSM 19306</strain>
    </source>
</reference>
<dbReference type="STRING" id="1121338.CLTEP_27030"/>
<dbReference type="AlphaFoldDB" id="A0A151AQ63"/>
<evidence type="ECO:0000313" key="2">
    <source>
        <dbReference type="Proteomes" id="UP000075531"/>
    </source>
</evidence>
<keyword evidence="2" id="KW-1185">Reference proteome</keyword>
<gene>
    <name evidence="1" type="ORF">CLTEP_27030</name>
</gene>
<name>A0A151AQ63_9CLOT</name>